<evidence type="ECO:0000313" key="8">
    <source>
        <dbReference type="EMBL" id="TDP06615.1"/>
    </source>
</evidence>
<dbReference type="SUPFAM" id="SSF49899">
    <property type="entry name" value="Concanavalin A-like lectins/glucanases"/>
    <property type="match status" value="1"/>
</dbReference>
<dbReference type="GO" id="GO:0004553">
    <property type="term" value="F:hydrolase activity, hydrolyzing O-glycosyl compounds"/>
    <property type="evidence" value="ECO:0007669"/>
    <property type="project" value="InterPro"/>
</dbReference>
<gene>
    <name evidence="8" type="ORF">DFR39_10883</name>
</gene>
<dbReference type="Gene3D" id="2.60.120.200">
    <property type="match status" value="1"/>
</dbReference>
<evidence type="ECO:0000313" key="9">
    <source>
        <dbReference type="Proteomes" id="UP000295357"/>
    </source>
</evidence>
<dbReference type="PANTHER" id="PTHR42812:SF2">
    <property type="entry name" value="XYLOSIDASE_ARABINOSIDASE"/>
    <property type="match status" value="1"/>
</dbReference>
<dbReference type="PROSITE" id="PS51257">
    <property type="entry name" value="PROKAR_LIPOPROTEIN"/>
    <property type="match status" value="1"/>
</dbReference>
<dbReference type="InterPro" id="IPR013320">
    <property type="entry name" value="ConA-like_dom_sf"/>
</dbReference>
<proteinExistence type="inferred from homology"/>
<dbReference type="InterPro" id="IPR023296">
    <property type="entry name" value="Glyco_hydro_beta-prop_sf"/>
</dbReference>
<dbReference type="GO" id="GO:0005975">
    <property type="term" value="P:carbohydrate metabolic process"/>
    <property type="evidence" value="ECO:0007669"/>
    <property type="project" value="InterPro"/>
</dbReference>
<keyword evidence="9" id="KW-1185">Reference proteome</keyword>
<dbReference type="CDD" id="cd09002">
    <property type="entry name" value="GH43_XYL-like"/>
    <property type="match status" value="1"/>
</dbReference>
<dbReference type="Gene3D" id="2.115.10.20">
    <property type="entry name" value="Glycosyl hydrolase domain, family 43"/>
    <property type="match status" value="1"/>
</dbReference>
<feature type="domain" description="Beta-xylosidase C-terminal Concanavalin A-like" evidence="7">
    <location>
        <begin position="352"/>
        <end position="522"/>
    </location>
</feature>
<sequence>MSPAISRRRLLLASGGLGSGLLAGCTALPTPRPPLVWARGHEGQRRADLGTGRYLNPVLAGDRPDPTVLKDGRDYYMTHSSFEANPGLLIWHSRDLVNWQALGHALHEYLGSVWAPELIKHAGRYYLYIPTKHPRGNDIWVMHAGDIRGPWSKPQALGIDKIDPGHAVDAQGRRFLFLSAGLRVRLSDDGLRTVGPLEKVYEGWQYPEDWDVEGFAQEGPKMLWHRGWWHMTTALGGTAGPPTGHMVVHARARTLDGPWENSPYNPILRTRHISEAWWSRGHGTLVEGPRPGDWYMMLHGYENGYRNLGRQTLLEPIEWTADGWYRSPLADAGSALPMPAGGEAVPHGMALSDDFDAPSLGPQWSFFRGDALDAQRLRVGQGQLSLAGRGDGPGNGAPLCFVSGDRHFQVEVDMDLDPQARAGLILFYNDKLYAGLGVDKQGFWLHRYGQDQRRGSLLPGQGRRLRMRLTLREHILTLHTRHEGESGWRKYGTQMEVSGYHHNVAGGFMSLRPALYAAGQGRVRFSKLRYQALD</sequence>
<feature type="active site" description="Proton donor" evidence="4">
    <location>
        <position position="218"/>
    </location>
</feature>
<keyword evidence="3 6" id="KW-0326">Glycosidase</keyword>
<dbReference type="Proteomes" id="UP000295357">
    <property type="component" value="Unassembled WGS sequence"/>
</dbReference>
<dbReference type="InterPro" id="IPR051795">
    <property type="entry name" value="Glycosyl_Hydrlase_43"/>
</dbReference>
<dbReference type="InterPro" id="IPR041542">
    <property type="entry name" value="GH43_C2"/>
</dbReference>
<feature type="active site" description="Proton acceptor" evidence="4">
    <location>
        <position position="65"/>
    </location>
</feature>
<organism evidence="8 9">
    <name type="scientific">Roseateles asaccharophilus</name>
    <dbReference type="NCBI Taxonomy" id="582607"/>
    <lineage>
        <taxon>Bacteria</taxon>
        <taxon>Pseudomonadati</taxon>
        <taxon>Pseudomonadota</taxon>
        <taxon>Betaproteobacteria</taxon>
        <taxon>Burkholderiales</taxon>
        <taxon>Sphaerotilaceae</taxon>
        <taxon>Roseateles</taxon>
    </lineage>
</organism>
<dbReference type="OrthoDB" id="8866236at2"/>
<dbReference type="EMBL" id="SNXE01000008">
    <property type="protein sequence ID" value="TDP06615.1"/>
    <property type="molecule type" value="Genomic_DNA"/>
</dbReference>
<keyword evidence="2 6" id="KW-0378">Hydrolase</keyword>
<comment type="similarity">
    <text evidence="1 6">Belongs to the glycosyl hydrolase 43 family.</text>
</comment>
<dbReference type="Pfam" id="PF17851">
    <property type="entry name" value="GH43_C2"/>
    <property type="match status" value="1"/>
</dbReference>
<dbReference type="SUPFAM" id="SSF75005">
    <property type="entry name" value="Arabinanase/levansucrase/invertase"/>
    <property type="match status" value="1"/>
</dbReference>
<feature type="site" description="Important for catalytic activity, responsible for pKa modulation of the active site Glu and correct orientation of both the proton donor and substrate" evidence="5">
    <location>
        <position position="163"/>
    </location>
</feature>
<accession>A0A4R6MVZ2</accession>
<evidence type="ECO:0000256" key="4">
    <source>
        <dbReference type="PIRSR" id="PIRSR606710-1"/>
    </source>
</evidence>
<dbReference type="RefSeq" id="WP_133604737.1">
    <property type="nucleotide sequence ID" value="NZ_JAUFPJ010000009.1"/>
</dbReference>
<evidence type="ECO:0000256" key="6">
    <source>
        <dbReference type="RuleBase" id="RU361187"/>
    </source>
</evidence>
<evidence type="ECO:0000256" key="2">
    <source>
        <dbReference type="ARBA" id="ARBA00022801"/>
    </source>
</evidence>
<dbReference type="Pfam" id="PF04616">
    <property type="entry name" value="Glyco_hydro_43"/>
    <property type="match status" value="1"/>
</dbReference>
<evidence type="ECO:0000259" key="7">
    <source>
        <dbReference type="Pfam" id="PF17851"/>
    </source>
</evidence>
<protein>
    <submittedName>
        <fullName evidence="8">Beta-xylosidase</fullName>
    </submittedName>
</protein>
<comment type="caution">
    <text evidence="8">The sequence shown here is derived from an EMBL/GenBank/DDBJ whole genome shotgun (WGS) entry which is preliminary data.</text>
</comment>
<reference evidence="8 9" key="1">
    <citation type="submission" date="2019-03" db="EMBL/GenBank/DDBJ databases">
        <title>Genomic Encyclopedia of Type Strains, Phase IV (KMG-IV): sequencing the most valuable type-strain genomes for metagenomic binning, comparative biology and taxonomic classification.</title>
        <authorList>
            <person name="Goeker M."/>
        </authorList>
    </citation>
    <scope>NUCLEOTIDE SEQUENCE [LARGE SCALE GENOMIC DNA]</scope>
    <source>
        <strain evidence="8 9">DSM 25082</strain>
    </source>
</reference>
<dbReference type="AlphaFoldDB" id="A0A4R6MVZ2"/>
<name>A0A4R6MVZ2_9BURK</name>
<evidence type="ECO:0000256" key="5">
    <source>
        <dbReference type="PIRSR" id="PIRSR606710-2"/>
    </source>
</evidence>
<dbReference type="PROSITE" id="PS51318">
    <property type="entry name" value="TAT"/>
    <property type="match status" value="1"/>
</dbReference>
<evidence type="ECO:0000256" key="3">
    <source>
        <dbReference type="ARBA" id="ARBA00023295"/>
    </source>
</evidence>
<dbReference type="InterPro" id="IPR006710">
    <property type="entry name" value="Glyco_hydro_43"/>
</dbReference>
<dbReference type="InterPro" id="IPR006311">
    <property type="entry name" value="TAT_signal"/>
</dbReference>
<dbReference type="PANTHER" id="PTHR42812">
    <property type="entry name" value="BETA-XYLOSIDASE"/>
    <property type="match status" value="1"/>
</dbReference>
<evidence type="ECO:0000256" key="1">
    <source>
        <dbReference type="ARBA" id="ARBA00009865"/>
    </source>
</evidence>